<dbReference type="InterPro" id="IPR043502">
    <property type="entry name" value="DNA/RNA_pol_sf"/>
</dbReference>
<dbReference type="InParanoid" id="A0A1X7VA77"/>
<name>A0A1X7VA77_AMPQE</name>
<dbReference type="GO" id="GO:0003824">
    <property type="term" value="F:catalytic activity"/>
    <property type="evidence" value="ECO:0007669"/>
    <property type="project" value="UniProtKB-KW"/>
</dbReference>
<sequence>MLYLSSTPACSLFSWTDDLDDVFHKAKSALAEATLLSNPKPHARTAVMSNASYIAVGAALQQFIHYLWKPIAYFSHKYFVEVRTFSVYADHKPLTKSDKQSPHQCPHLNFKTQFTTDIRYIHGPLNLVADALSRIKLNQLSSLDTTSVINCEDMALAQGDCQFYSEETPILS</sequence>
<dbReference type="SUPFAM" id="SSF56672">
    <property type="entry name" value="DNA/RNA polymerases"/>
    <property type="match status" value="1"/>
</dbReference>
<dbReference type="EnsemblMetazoa" id="Aqu2.1.36649_001">
    <property type="protein sequence ID" value="Aqu2.1.36649_001"/>
    <property type="gene ID" value="Aqu2.1.36649"/>
</dbReference>
<evidence type="ECO:0000259" key="2">
    <source>
        <dbReference type="Pfam" id="PF17919"/>
    </source>
</evidence>
<dbReference type="AlphaFoldDB" id="A0A1X7VA77"/>
<keyword evidence="1" id="KW-0511">Multifunctional enzyme</keyword>
<organism evidence="3">
    <name type="scientific">Amphimedon queenslandica</name>
    <name type="common">Sponge</name>
    <dbReference type="NCBI Taxonomy" id="400682"/>
    <lineage>
        <taxon>Eukaryota</taxon>
        <taxon>Metazoa</taxon>
        <taxon>Porifera</taxon>
        <taxon>Demospongiae</taxon>
        <taxon>Heteroscleromorpha</taxon>
        <taxon>Haplosclerida</taxon>
        <taxon>Niphatidae</taxon>
        <taxon>Amphimedon</taxon>
    </lineage>
</organism>
<dbReference type="PANTHER" id="PTHR37984">
    <property type="entry name" value="PROTEIN CBG26694"/>
    <property type="match status" value="1"/>
</dbReference>
<dbReference type="InterPro" id="IPR041577">
    <property type="entry name" value="RT_RNaseH_2"/>
</dbReference>
<feature type="domain" description="Reverse transcriptase/retrotransposon-derived protein RNase H-like" evidence="2">
    <location>
        <begin position="15"/>
        <end position="78"/>
    </location>
</feature>
<dbReference type="OMA" id="DIRYIHG"/>
<evidence type="ECO:0000256" key="1">
    <source>
        <dbReference type="ARBA" id="ARBA00023268"/>
    </source>
</evidence>
<accession>A0A1X7VA77</accession>
<reference evidence="3" key="1">
    <citation type="submission" date="2017-05" db="UniProtKB">
        <authorList>
            <consortium name="EnsemblMetazoa"/>
        </authorList>
    </citation>
    <scope>IDENTIFICATION</scope>
</reference>
<dbReference type="PANTHER" id="PTHR37984:SF5">
    <property type="entry name" value="PROTEIN NYNRIN-LIKE"/>
    <property type="match status" value="1"/>
</dbReference>
<dbReference type="InterPro" id="IPR050951">
    <property type="entry name" value="Retrovirus_Pol_polyprotein"/>
</dbReference>
<dbReference type="Pfam" id="PF17919">
    <property type="entry name" value="RT_RNaseH_2"/>
    <property type="match status" value="1"/>
</dbReference>
<evidence type="ECO:0000313" key="3">
    <source>
        <dbReference type="EnsemblMetazoa" id="Aqu2.1.36649_001"/>
    </source>
</evidence>
<protein>
    <recommendedName>
        <fullName evidence="2">Reverse transcriptase/retrotransposon-derived protein RNase H-like domain-containing protein</fullName>
    </recommendedName>
</protein>
<proteinExistence type="predicted"/>